<proteinExistence type="predicted"/>
<evidence type="ECO:0000313" key="3">
    <source>
        <dbReference type="EMBL" id="GIH12500.1"/>
    </source>
</evidence>
<feature type="domain" description="DUF4097" evidence="2">
    <location>
        <begin position="69"/>
        <end position="210"/>
    </location>
</feature>
<accession>A0A8J3QMN1</accession>
<protein>
    <recommendedName>
        <fullName evidence="2">DUF4097 domain-containing protein</fullName>
    </recommendedName>
</protein>
<evidence type="ECO:0000259" key="2">
    <source>
        <dbReference type="Pfam" id="PF13349"/>
    </source>
</evidence>
<sequence>MRRGVLALVTTAGVLIASGVAVAGCSVTSATKSSYEIGDSIRNLNVQDPAGKIEVMAGGDRVKVTETVRYSDGEPRTSHTTDGGTLRLTNGGCGGHVHVCAVDYRILVPAATSVNITNATGLVRLTNLSGDLNVSSHAGAIEGTGLSSAHATVRGNAGHISLRYAAAPSRVTATDDAGAIEVRVPKDGSYVVDTSTDAGHISISVPQDPTAARTISAHTHAGKITIGT</sequence>
<organism evidence="3 4">
    <name type="scientific">Rugosimonospora africana</name>
    <dbReference type="NCBI Taxonomy" id="556532"/>
    <lineage>
        <taxon>Bacteria</taxon>
        <taxon>Bacillati</taxon>
        <taxon>Actinomycetota</taxon>
        <taxon>Actinomycetes</taxon>
        <taxon>Micromonosporales</taxon>
        <taxon>Micromonosporaceae</taxon>
        <taxon>Rugosimonospora</taxon>
    </lineage>
</organism>
<keyword evidence="4" id="KW-1185">Reference proteome</keyword>
<dbReference type="Proteomes" id="UP000642748">
    <property type="component" value="Unassembled WGS sequence"/>
</dbReference>
<dbReference type="EMBL" id="BONZ01000007">
    <property type="protein sequence ID" value="GIH12500.1"/>
    <property type="molecule type" value="Genomic_DNA"/>
</dbReference>
<name>A0A8J3QMN1_9ACTN</name>
<dbReference type="AlphaFoldDB" id="A0A8J3QMN1"/>
<keyword evidence="1" id="KW-0732">Signal</keyword>
<dbReference type="PROSITE" id="PS51257">
    <property type="entry name" value="PROKAR_LIPOPROTEIN"/>
    <property type="match status" value="1"/>
</dbReference>
<evidence type="ECO:0000313" key="4">
    <source>
        <dbReference type="Proteomes" id="UP000642748"/>
    </source>
</evidence>
<evidence type="ECO:0000256" key="1">
    <source>
        <dbReference type="SAM" id="SignalP"/>
    </source>
</evidence>
<feature type="chain" id="PRO_5035316140" description="DUF4097 domain-containing protein" evidence="1">
    <location>
        <begin position="24"/>
        <end position="228"/>
    </location>
</feature>
<dbReference type="Pfam" id="PF13349">
    <property type="entry name" value="DUF4097"/>
    <property type="match status" value="1"/>
</dbReference>
<feature type="signal peptide" evidence="1">
    <location>
        <begin position="1"/>
        <end position="23"/>
    </location>
</feature>
<comment type="caution">
    <text evidence="3">The sequence shown here is derived from an EMBL/GenBank/DDBJ whole genome shotgun (WGS) entry which is preliminary data.</text>
</comment>
<dbReference type="InterPro" id="IPR025164">
    <property type="entry name" value="Toastrack_DUF4097"/>
</dbReference>
<gene>
    <name evidence="3" type="ORF">Raf01_06720</name>
</gene>
<reference evidence="3" key="1">
    <citation type="submission" date="2021-01" db="EMBL/GenBank/DDBJ databases">
        <title>Whole genome shotgun sequence of Rugosimonospora africana NBRC 104875.</title>
        <authorList>
            <person name="Komaki H."/>
            <person name="Tamura T."/>
        </authorList>
    </citation>
    <scope>NUCLEOTIDE SEQUENCE</scope>
    <source>
        <strain evidence="3">NBRC 104875</strain>
    </source>
</reference>